<gene>
    <name evidence="1" type="ordered locus">Tcur_1462</name>
</gene>
<dbReference type="RefSeq" id="WP_012851825.1">
    <property type="nucleotide sequence ID" value="NC_013510.1"/>
</dbReference>
<dbReference type="InterPro" id="IPR029063">
    <property type="entry name" value="SAM-dependent_MTases_sf"/>
</dbReference>
<dbReference type="STRING" id="471852.Tcur_1462"/>
<dbReference type="HOGENOM" id="CLU_067079_1_0_11"/>
<dbReference type="KEGG" id="tcu:Tcur_1462"/>
<proteinExistence type="predicted"/>
<dbReference type="Pfam" id="PF04672">
    <property type="entry name" value="Methyltransf_19"/>
    <property type="match status" value="1"/>
</dbReference>
<dbReference type="AlphaFoldDB" id="D1AAN1"/>
<dbReference type="SUPFAM" id="SSF53335">
    <property type="entry name" value="S-adenosyl-L-methionine-dependent methyltransferases"/>
    <property type="match status" value="1"/>
</dbReference>
<evidence type="ECO:0000313" key="1">
    <source>
        <dbReference type="EMBL" id="ACY97041.1"/>
    </source>
</evidence>
<organism evidence="1 2">
    <name type="scientific">Thermomonospora curvata (strain ATCC 19995 / DSM 43183 / JCM 3096 / KCTC 9072 / NBRC 15933 / NCIMB 10081 / Henssen B9)</name>
    <dbReference type="NCBI Taxonomy" id="471852"/>
    <lineage>
        <taxon>Bacteria</taxon>
        <taxon>Bacillati</taxon>
        <taxon>Actinomycetota</taxon>
        <taxon>Actinomycetes</taxon>
        <taxon>Streptosporangiales</taxon>
        <taxon>Thermomonosporaceae</taxon>
        <taxon>Thermomonospora</taxon>
    </lineage>
</organism>
<dbReference type="Proteomes" id="UP000001918">
    <property type="component" value="Chromosome"/>
</dbReference>
<dbReference type="InterPro" id="IPR006764">
    <property type="entry name" value="SAM_dep_MeTrfase_SAV2177_type"/>
</dbReference>
<accession>D1AAN1</accession>
<dbReference type="EMBL" id="CP001738">
    <property type="protein sequence ID" value="ACY97041.1"/>
    <property type="molecule type" value="Genomic_DNA"/>
</dbReference>
<evidence type="ECO:0008006" key="3">
    <source>
        <dbReference type="Google" id="ProtNLM"/>
    </source>
</evidence>
<evidence type="ECO:0000313" key="2">
    <source>
        <dbReference type="Proteomes" id="UP000001918"/>
    </source>
</evidence>
<name>D1AAN1_THECD</name>
<reference evidence="1 2" key="1">
    <citation type="journal article" date="2011" name="Stand. Genomic Sci.">
        <title>Complete genome sequence of Thermomonospora curvata type strain (B9).</title>
        <authorList>
            <person name="Chertkov O."/>
            <person name="Sikorski J."/>
            <person name="Nolan M."/>
            <person name="Lapidus A."/>
            <person name="Lucas S."/>
            <person name="Del Rio T.G."/>
            <person name="Tice H."/>
            <person name="Cheng J.F."/>
            <person name="Goodwin L."/>
            <person name="Pitluck S."/>
            <person name="Liolios K."/>
            <person name="Ivanova N."/>
            <person name="Mavromatis K."/>
            <person name="Mikhailova N."/>
            <person name="Ovchinnikova G."/>
            <person name="Pati A."/>
            <person name="Chen A."/>
            <person name="Palaniappan K."/>
            <person name="Djao O.D."/>
            <person name="Land M."/>
            <person name="Hauser L."/>
            <person name="Chang Y.J."/>
            <person name="Jeffries C.D."/>
            <person name="Brettin T."/>
            <person name="Han C."/>
            <person name="Detter J.C."/>
            <person name="Rohde M."/>
            <person name="Goker M."/>
            <person name="Woyke T."/>
            <person name="Bristow J."/>
            <person name="Eisen J.A."/>
            <person name="Markowitz V."/>
            <person name="Hugenholtz P."/>
            <person name="Klenk H.P."/>
            <person name="Kyrpides N.C."/>
        </authorList>
    </citation>
    <scope>NUCLEOTIDE SEQUENCE [LARGE SCALE GENOMIC DNA]</scope>
    <source>
        <strain evidence="2">ATCC 19995 / DSM 43183 / JCM 3096 / KCTC 9072 / NBRC 15933 / NCIMB 10081 / Henssen B9</strain>
    </source>
</reference>
<dbReference type="Gene3D" id="3.40.50.150">
    <property type="entry name" value="Vaccinia Virus protein VP39"/>
    <property type="match status" value="1"/>
</dbReference>
<protein>
    <recommendedName>
        <fullName evidence="3">SAM-dependent methyltransferase</fullName>
    </recommendedName>
</protein>
<sequence>MTEKAEETGGKGPASLDLQMDRAHPARVYDYFLGGKDNFPADRELGDLIAAVTPEMRDTAHINRSFMVRAVKYVAECGVDQFLDLGTGIPTSPNTHEVAQSVIPGAHVVYVDNDPIVSVHGRALLATDSTTALVQADIRDIDRLLEEPKLRQLIDFSRPVAIMLVAVLHYVTDEDDPGRIVSRLLQEAAPGSYLILSHFSADMSPRAHQVVELAARDGVAMRARSREEIAEFFTGLEMVEPGLVLPPLWRPDGPVPSDLSNAWGYAGVARKN</sequence>
<dbReference type="PIRSF" id="PIRSF017393">
    <property type="entry name" value="MTase_SAV2177"/>
    <property type="match status" value="1"/>
</dbReference>
<dbReference type="eggNOG" id="COG3315">
    <property type="taxonomic scope" value="Bacteria"/>
</dbReference>
<keyword evidence="2" id="KW-1185">Reference proteome</keyword>